<feature type="domain" description="Helix-hairpin-helix DNA-binding motif class 1" evidence="2">
    <location>
        <begin position="160"/>
        <end position="179"/>
    </location>
</feature>
<feature type="compositionally biased region" description="Low complexity" evidence="1">
    <location>
        <begin position="105"/>
        <end position="119"/>
    </location>
</feature>
<dbReference type="Proteomes" id="UP000282926">
    <property type="component" value="Unassembled WGS sequence"/>
</dbReference>
<dbReference type="PANTHER" id="PTHR21180:SF32">
    <property type="entry name" value="ENDONUCLEASE_EXONUCLEASE_PHOSPHATASE FAMILY DOMAIN-CONTAINING PROTEIN 1"/>
    <property type="match status" value="1"/>
</dbReference>
<sequence length="195" mass="20873">MLALSDIDDGEPRLFEHGIDDGAPLVESAEHELRVFSSDSLVPLMSKEPSDDLLHELHALDIVELDTHSAPDPHAHHPRAEPASDPGPTTPTAQSEHAAEDDDPAASAPSPGLAEAPAPITKVNINTATEAELTSIRGIGPALAGRILDYRSQRPFTRLSHLKRVKGIGPATYRRLLPHITLEDLANAPESNAQN</sequence>
<feature type="domain" description="Helix-hairpin-helix DNA-binding motif class 1" evidence="2">
    <location>
        <begin position="131"/>
        <end position="150"/>
    </location>
</feature>
<accession>A0ABY0CRV3</accession>
<evidence type="ECO:0000313" key="3">
    <source>
        <dbReference type="EMBL" id="RVU43243.1"/>
    </source>
</evidence>
<organism evidence="3 4">
    <name type="scientific">Lujinxingia sediminis</name>
    <dbReference type="NCBI Taxonomy" id="2480984"/>
    <lineage>
        <taxon>Bacteria</taxon>
        <taxon>Deltaproteobacteria</taxon>
        <taxon>Bradymonadales</taxon>
        <taxon>Lujinxingiaceae</taxon>
        <taxon>Lujinxingia</taxon>
    </lineage>
</organism>
<comment type="caution">
    <text evidence="3">The sequence shown here is derived from an EMBL/GenBank/DDBJ whole genome shotgun (WGS) entry which is preliminary data.</text>
</comment>
<gene>
    <name evidence="3" type="ORF">EA187_13445</name>
</gene>
<feature type="region of interest" description="Disordered" evidence="1">
    <location>
        <begin position="68"/>
        <end position="119"/>
    </location>
</feature>
<dbReference type="SUPFAM" id="SSF47781">
    <property type="entry name" value="RuvA domain 2-like"/>
    <property type="match status" value="1"/>
</dbReference>
<reference evidence="3 4" key="1">
    <citation type="submission" date="2019-01" db="EMBL/GenBank/DDBJ databases">
        <title>Lujinxingia litoralis gen. nov., sp. nov. and Lujinxingia sediminis gen. nov., sp. nov., new members in the order Bradymonadales, isolated from coastal sediment.</title>
        <authorList>
            <person name="Li C.-M."/>
        </authorList>
    </citation>
    <scope>NUCLEOTIDE SEQUENCE [LARGE SCALE GENOMIC DNA]</scope>
    <source>
        <strain evidence="3 4">SEH01</strain>
    </source>
</reference>
<dbReference type="InterPro" id="IPR051675">
    <property type="entry name" value="Endo/Exo/Phosphatase_dom_1"/>
</dbReference>
<dbReference type="InterPro" id="IPR010994">
    <property type="entry name" value="RuvA_2-like"/>
</dbReference>
<evidence type="ECO:0000313" key="4">
    <source>
        <dbReference type="Proteomes" id="UP000282926"/>
    </source>
</evidence>
<protein>
    <recommendedName>
        <fullName evidence="2">Helix-hairpin-helix DNA-binding motif class 1 domain-containing protein</fullName>
    </recommendedName>
</protein>
<proteinExistence type="predicted"/>
<dbReference type="SMART" id="SM00278">
    <property type="entry name" value="HhH1"/>
    <property type="match status" value="2"/>
</dbReference>
<name>A0ABY0CRV3_9DELT</name>
<evidence type="ECO:0000259" key="2">
    <source>
        <dbReference type="SMART" id="SM00278"/>
    </source>
</evidence>
<dbReference type="PANTHER" id="PTHR21180">
    <property type="entry name" value="ENDONUCLEASE/EXONUCLEASE/PHOSPHATASE FAMILY DOMAIN-CONTAINING PROTEIN 1"/>
    <property type="match status" value="1"/>
</dbReference>
<dbReference type="EMBL" id="SADD01000007">
    <property type="protein sequence ID" value="RVU43243.1"/>
    <property type="molecule type" value="Genomic_DNA"/>
</dbReference>
<dbReference type="Gene3D" id="1.10.150.320">
    <property type="entry name" value="Photosystem II 12 kDa extrinsic protein"/>
    <property type="match status" value="1"/>
</dbReference>
<feature type="compositionally biased region" description="Basic and acidic residues" evidence="1">
    <location>
        <begin position="68"/>
        <end position="82"/>
    </location>
</feature>
<dbReference type="InterPro" id="IPR003583">
    <property type="entry name" value="Hlx-hairpin-Hlx_DNA-bd_motif"/>
</dbReference>
<keyword evidence="4" id="KW-1185">Reference proteome</keyword>
<dbReference type="Pfam" id="PF12836">
    <property type="entry name" value="HHH_3"/>
    <property type="match status" value="1"/>
</dbReference>
<evidence type="ECO:0000256" key="1">
    <source>
        <dbReference type="SAM" id="MobiDB-lite"/>
    </source>
</evidence>